<accession>A0A316IG55</accession>
<dbReference type="Pfam" id="PF22184">
    <property type="entry name" value="CBM_56"/>
    <property type="match status" value="1"/>
</dbReference>
<evidence type="ECO:0000313" key="3">
    <source>
        <dbReference type="EMBL" id="PWK86252.1"/>
    </source>
</evidence>
<dbReference type="PROSITE" id="PS52005">
    <property type="entry name" value="CBM56"/>
    <property type="match status" value="1"/>
</dbReference>
<dbReference type="Pfam" id="PF13290">
    <property type="entry name" value="CHB_HEX_C_1"/>
    <property type="match status" value="1"/>
</dbReference>
<comment type="caution">
    <text evidence="3">The sequence shown here is derived from an EMBL/GenBank/DDBJ whole genome shotgun (WGS) entry which is preliminary data.</text>
</comment>
<dbReference type="InterPro" id="IPR059177">
    <property type="entry name" value="GH29D-like_dom"/>
</dbReference>
<gene>
    <name evidence="3" type="ORF">C8D88_105295</name>
</gene>
<evidence type="ECO:0000259" key="2">
    <source>
        <dbReference type="PROSITE" id="PS52005"/>
    </source>
</evidence>
<evidence type="ECO:0000313" key="4">
    <source>
        <dbReference type="Proteomes" id="UP000246005"/>
    </source>
</evidence>
<reference evidence="3 4" key="1">
    <citation type="submission" date="2018-05" db="EMBL/GenBank/DDBJ databases">
        <title>Genomic Encyclopedia of Type Strains, Phase IV (KMG-IV): sequencing the most valuable type-strain genomes for metagenomic binning, comparative biology and taxonomic classification.</title>
        <authorList>
            <person name="Goeker M."/>
        </authorList>
    </citation>
    <scope>NUCLEOTIDE SEQUENCE [LARGE SCALE GENOMIC DNA]</scope>
    <source>
        <strain evidence="3 4">DSM 45480</strain>
    </source>
</reference>
<dbReference type="CDD" id="cd23669">
    <property type="entry name" value="GH55_SacteLam55A-like"/>
    <property type="match status" value="1"/>
</dbReference>
<dbReference type="Proteomes" id="UP000246005">
    <property type="component" value="Unassembled WGS sequence"/>
</dbReference>
<dbReference type="InterPro" id="IPR059186">
    <property type="entry name" value="SACTE_4363"/>
</dbReference>
<feature type="domain" description="CBM56" evidence="2">
    <location>
        <begin position="24"/>
        <end position="112"/>
    </location>
</feature>
<feature type="signal peptide" evidence="1">
    <location>
        <begin position="1"/>
        <end position="25"/>
    </location>
</feature>
<organism evidence="3 4">
    <name type="scientific">Lentzea atacamensis</name>
    <dbReference type="NCBI Taxonomy" id="531938"/>
    <lineage>
        <taxon>Bacteria</taxon>
        <taxon>Bacillati</taxon>
        <taxon>Actinomycetota</taxon>
        <taxon>Actinomycetes</taxon>
        <taxon>Pseudonocardiales</taxon>
        <taxon>Pseudonocardiaceae</taxon>
        <taxon>Lentzea</taxon>
    </lineage>
</organism>
<dbReference type="GO" id="GO:0030246">
    <property type="term" value="F:carbohydrate binding"/>
    <property type="evidence" value="ECO:0007669"/>
    <property type="project" value="UniProtKB-UniRule"/>
</dbReference>
<dbReference type="AlphaFoldDB" id="A0A316IG55"/>
<dbReference type="EMBL" id="QGHB01000005">
    <property type="protein sequence ID" value="PWK86252.1"/>
    <property type="molecule type" value="Genomic_DNA"/>
</dbReference>
<protein>
    <submittedName>
        <fullName evidence="3">Chitobiase/beta-hexosaminidase-like protein</fullName>
    </submittedName>
</protein>
<evidence type="ECO:0000256" key="1">
    <source>
        <dbReference type="SAM" id="SignalP"/>
    </source>
</evidence>
<feature type="chain" id="PRO_5016296401" evidence="1">
    <location>
        <begin position="26"/>
        <end position="761"/>
    </location>
</feature>
<dbReference type="InterPro" id="IPR011050">
    <property type="entry name" value="Pectin_lyase_fold/virulence"/>
</dbReference>
<dbReference type="SUPFAM" id="SSF51126">
    <property type="entry name" value="Pectin lyase-like"/>
    <property type="match status" value="1"/>
</dbReference>
<sequence length="761" mass="80797">MRWLAGLAAAAIALSSLASSTAASAAEDYTQNVTALDSTQARIDFTPTTPALYVDVHYLITGVPQQNFRMTNNGGVWQKTVGGLSSGTAIEYWFTYEKSGPQYDTPHFTYTHGSTQAPVATPTFSPPGGAYTSAQTVTITTATAGASIRYTVDGSTPTAGSPLYTGPISVPTSRTINAIGIKAGLTNSSVGSATYTIGTQQGCVQSNNPNFGPNTRIFDPSMSAASIQTQLDADFNMQKDTLTAQMAPRRVAHLFKPGTYNGIHDDVGYYTSVSGLGRNPGDVLINGDITVDAFNESDKGVALQNFWRSAENMAVNPSNGTNRWAVAQAAPFRRMDIRGNLALYPASYGFASGGYTADTRVSGQTASVSQQQWYTRDSNYGSWNGGVWNMVFSGTPGAPPTTFPNPPSTNLATTPVSRDVPYLYLEGNQYRVFLPSLRTNASGASWINGGTPGTSLPMSQFYVVKAGDTASTINAALAQGCNLFFTPGIYHVNQTINVTRPNTVVLGIGYATIVPDNGVNAMHVADVDGVRIKGILFDAGTTRSDALLTVGPAGSSASHAANPTTLQDVFFRVGGAIAGKATNSLVVNSHNTIIDHTWAWRADHGNAGTWGWTEAVGDTGVVVNGNNVLATGLFVEHYQKYQVIWNGQGGRTIFFQNEMPYDVPNQATWMSPNGLAGYAAYKVGDNVTTHEAWGLGSYCFFNVNPSVRAHHAFEVPDRPGVRLHNLLTVSLNYQGTITHVVNEVGAVTPPGTVPVNVVSYP</sequence>
<proteinExistence type="predicted"/>
<keyword evidence="1" id="KW-0732">Signal</keyword>
<name>A0A316IG55_9PSEU</name>
<dbReference type="InterPro" id="IPR047569">
    <property type="entry name" value="CBM56"/>
</dbReference>